<organism evidence="2">
    <name type="scientific">Bactrocera dorsalis</name>
    <name type="common">Oriental fruit fly</name>
    <name type="synonym">Dacus dorsalis</name>
    <dbReference type="NCBI Taxonomy" id="27457"/>
    <lineage>
        <taxon>Eukaryota</taxon>
        <taxon>Metazoa</taxon>
        <taxon>Ecdysozoa</taxon>
        <taxon>Arthropoda</taxon>
        <taxon>Hexapoda</taxon>
        <taxon>Insecta</taxon>
        <taxon>Pterygota</taxon>
        <taxon>Neoptera</taxon>
        <taxon>Endopterygota</taxon>
        <taxon>Diptera</taxon>
        <taxon>Brachycera</taxon>
        <taxon>Muscomorpha</taxon>
        <taxon>Tephritoidea</taxon>
        <taxon>Tephritidae</taxon>
        <taxon>Bactrocera</taxon>
        <taxon>Bactrocera</taxon>
    </lineage>
</organism>
<evidence type="ECO:0000313" key="2">
    <source>
        <dbReference type="EMBL" id="JAC58414.1"/>
    </source>
</evidence>
<sequence>RDESRAKIAAQLNLNKRSVRRFLERYRKTGELEIKKTSRRKSSTSFGEHRANLKIRLQDRFKNADEMKAELKKSFSHALTRKIKGKWLRWIVNKLYWTQTKWKIVMMSDEL</sequence>
<dbReference type="AlphaFoldDB" id="A0A034WUU8"/>
<accession>A0A034WUU8</accession>
<proteinExistence type="predicted"/>
<comment type="subcellular location">
    <subcellularLocation>
        <location evidence="1">Nucleus</location>
    </subcellularLocation>
</comment>
<protein>
    <recommendedName>
        <fullName evidence="3">Transposase</fullName>
    </recommendedName>
</protein>
<reference evidence="2" key="1">
    <citation type="journal article" date="2014" name="BMC Genomics">
        <title>Characterizing the developmental transcriptome of the oriental fruit fly, Bactrocera dorsalis (Diptera: Tephritidae) through comparative genomic analysis with Drosophila melanogaster utilizing modENCODE datasets.</title>
        <authorList>
            <person name="Geib S.M."/>
            <person name="Calla B."/>
            <person name="Hall B."/>
            <person name="Hou S."/>
            <person name="Manoukis N.C."/>
        </authorList>
    </citation>
    <scope>NUCLEOTIDE SEQUENCE</scope>
    <source>
        <strain evidence="2">Punador</strain>
    </source>
</reference>
<dbReference type="SUPFAM" id="SSF46689">
    <property type="entry name" value="Homeodomain-like"/>
    <property type="match status" value="1"/>
</dbReference>
<dbReference type="GO" id="GO:0005634">
    <property type="term" value="C:nucleus"/>
    <property type="evidence" value="ECO:0007669"/>
    <property type="project" value="UniProtKB-SubCell"/>
</dbReference>
<evidence type="ECO:0008006" key="3">
    <source>
        <dbReference type="Google" id="ProtNLM"/>
    </source>
</evidence>
<dbReference type="InterPro" id="IPR009057">
    <property type="entry name" value="Homeodomain-like_sf"/>
</dbReference>
<dbReference type="EMBL" id="GAKP01000538">
    <property type="protein sequence ID" value="JAC58414.1"/>
    <property type="molecule type" value="Transcribed_RNA"/>
</dbReference>
<feature type="non-terminal residue" evidence="2">
    <location>
        <position position="1"/>
    </location>
</feature>
<evidence type="ECO:0000256" key="1">
    <source>
        <dbReference type="ARBA" id="ARBA00004123"/>
    </source>
</evidence>
<name>A0A034WUU8_BACDO</name>